<dbReference type="Proteomes" id="UP001623660">
    <property type="component" value="Unassembled WGS sequence"/>
</dbReference>
<feature type="transmembrane region" description="Helical" evidence="1">
    <location>
        <begin position="56"/>
        <end position="81"/>
    </location>
</feature>
<evidence type="ECO:0008006" key="4">
    <source>
        <dbReference type="Google" id="ProtNLM"/>
    </source>
</evidence>
<feature type="transmembrane region" description="Helical" evidence="1">
    <location>
        <begin position="181"/>
        <end position="207"/>
    </location>
</feature>
<name>A0ABW8SFR8_9CLOT</name>
<feature type="transmembrane region" description="Helical" evidence="1">
    <location>
        <begin position="227"/>
        <end position="246"/>
    </location>
</feature>
<dbReference type="EMBL" id="JBJHZX010000001">
    <property type="protein sequence ID" value="MFL0194076.1"/>
    <property type="molecule type" value="Genomic_DNA"/>
</dbReference>
<keyword evidence="1" id="KW-0812">Transmembrane</keyword>
<feature type="transmembrane region" description="Helical" evidence="1">
    <location>
        <begin position="295"/>
        <end position="314"/>
    </location>
</feature>
<keyword evidence="1" id="KW-1133">Transmembrane helix</keyword>
<organism evidence="2 3">
    <name type="scientific">Candidatus Clostridium eludens</name>
    <dbReference type="NCBI Taxonomy" id="3381663"/>
    <lineage>
        <taxon>Bacteria</taxon>
        <taxon>Bacillati</taxon>
        <taxon>Bacillota</taxon>
        <taxon>Clostridia</taxon>
        <taxon>Eubacteriales</taxon>
        <taxon>Clostridiaceae</taxon>
        <taxon>Clostridium</taxon>
    </lineage>
</organism>
<dbReference type="RefSeq" id="WP_406790198.1">
    <property type="nucleotide sequence ID" value="NZ_JBJHZX010000001.1"/>
</dbReference>
<evidence type="ECO:0000256" key="1">
    <source>
        <dbReference type="SAM" id="Phobius"/>
    </source>
</evidence>
<proteinExistence type="predicted"/>
<keyword evidence="3" id="KW-1185">Reference proteome</keyword>
<feature type="transmembrane region" description="Helical" evidence="1">
    <location>
        <begin position="266"/>
        <end position="283"/>
    </location>
</feature>
<sequence length="325" mass="37834">MKKLLWKEWIYGKWLMFLVTFILLISNSQMFAEYIDNLRCSVRTSYGYIDYSFVHYFSISGFYAYISILLIIFITFVMGFAENLNNQQELISTMPFSKKKLIISKWLGIVICFMIPLIINFIVLNIMYFVNYDKMRIYNNYTEFLMWMILSIFTYIFVITFVMFVDLFFGNKLAGAFLNGLVLLMWVVGKELVAGFLNIYHINIVFGGPIGELYSLPYYNTVHGHNPIYKIFILILFTILLFILMVKIHDLAPIENIGNISIYPKISSVFIIFVSVTFTLLITDIVSESFWGKNASIVITIFTIACFIILYLVIGKIVKYVDGEV</sequence>
<accession>A0ABW8SFR8</accession>
<evidence type="ECO:0000313" key="3">
    <source>
        <dbReference type="Proteomes" id="UP001623660"/>
    </source>
</evidence>
<gene>
    <name evidence="2" type="ORF">ACJDU8_00505</name>
</gene>
<evidence type="ECO:0000313" key="2">
    <source>
        <dbReference type="EMBL" id="MFL0194076.1"/>
    </source>
</evidence>
<comment type="caution">
    <text evidence="2">The sequence shown here is derived from an EMBL/GenBank/DDBJ whole genome shotgun (WGS) entry which is preliminary data.</text>
</comment>
<reference evidence="2 3" key="1">
    <citation type="submission" date="2024-11" db="EMBL/GenBank/DDBJ databases">
        <authorList>
            <person name="Heng Y.C."/>
            <person name="Lim A.C.H."/>
            <person name="Lee J.K.Y."/>
            <person name="Kittelmann S."/>
        </authorList>
    </citation>
    <scope>NUCLEOTIDE SEQUENCE [LARGE SCALE GENOMIC DNA]</scope>
    <source>
        <strain evidence="2 3">WILCCON 0269</strain>
    </source>
</reference>
<feature type="transmembrane region" description="Helical" evidence="1">
    <location>
        <begin position="102"/>
        <end position="124"/>
    </location>
</feature>
<protein>
    <recommendedName>
        <fullName evidence="4">ABC transporter permease</fullName>
    </recommendedName>
</protein>
<feature type="transmembrane region" description="Helical" evidence="1">
    <location>
        <begin position="144"/>
        <end position="169"/>
    </location>
</feature>
<keyword evidence="1" id="KW-0472">Membrane</keyword>